<name>A0ACD5UYC9_AVESA</name>
<keyword evidence="2" id="KW-1185">Reference proteome</keyword>
<evidence type="ECO:0000313" key="2">
    <source>
        <dbReference type="Proteomes" id="UP001732700"/>
    </source>
</evidence>
<sequence length="211" mass="24522">MLSLLWLVCMEIPIIASLHVSNFVFDNLGKPVVCLGDLNEIMNEIDTTSVNINKNRMCAFNDYVKQCGLFDLGFSGLAYTWTNKRFSSNLVFERLDRCLANDEWCGVFPNTNVFNLPIMFGDHAPILVSTESQFRRPKHHFKFENWWTMEDDFQDIAKNAWVATVHKPFHARTTNLAGTLKRWCKKKKPIQQQLEVIQDQINNIQLQPVHM</sequence>
<protein>
    <submittedName>
        <fullName evidence="1">Uncharacterized protein</fullName>
    </submittedName>
</protein>
<dbReference type="Proteomes" id="UP001732700">
    <property type="component" value="Chromosome 2D"/>
</dbReference>
<reference evidence="1" key="2">
    <citation type="submission" date="2025-09" db="UniProtKB">
        <authorList>
            <consortium name="EnsemblPlants"/>
        </authorList>
    </citation>
    <scope>IDENTIFICATION</scope>
</reference>
<evidence type="ECO:0000313" key="1">
    <source>
        <dbReference type="EnsemblPlants" id="AVESA.00010b.r2.2DG0345890.1.CDS.1"/>
    </source>
</evidence>
<dbReference type="EnsemblPlants" id="AVESA.00010b.r2.2DG0345890.1">
    <property type="protein sequence ID" value="AVESA.00010b.r2.2DG0345890.1.CDS.1"/>
    <property type="gene ID" value="AVESA.00010b.r2.2DG0345890"/>
</dbReference>
<accession>A0ACD5UYC9</accession>
<reference evidence="1" key="1">
    <citation type="submission" date="2021-05" db="EMBL/GenBank/DDBJ databases">
        <authorList>
            <person name="Scholz U."/>
            <person name="Mascher M."/>
            <person name="Fiebig A."/>
        </authorList>
    </citation>
    <scope>NUCLEOTIDE SEQUENCE [LARGE SCALE GENOMIC DNA]</scope>
</reference>
<proteinExistence type="predicted"/>
<organism evidence="1 2">
    <name type="scientific">Avena sativa</name>
    <name type="common">Oat</name>
    <dbReference type="NCBI Taxonomy" id="4498"/>
    <lineage>
        <taxon>Eukaryota</taxon>
        <taxon>Viridiplantae</taxon>
        <taxon>Streptophyta</taxon>
        <taxon>Embryophyta</taxon>
        <taxon>Tracheophyta</taxon>
        <taxon>Spermatophyta</taxon>
        <taxon>Magnoliopsida</taxon>
        <taxon>Liliopsida</taxon>
        <taxon>Poales</taxon>
        <taxon>Poaceae</taxon>
        <taxon>BOP clade</taxon>
        <taxon>Pooideae</taxon>
        <taxon>Poodae</taxon>
        <taxon>Poeae</taxon>
        <taxon>Poeae Chloroplast Group 1 (Aveneae type)</taxon>
        <taxon>Aveninae</taxon>
        <taxon>Avena</taxon>
    </lineage>
</organism>